<keyword evidence="1" id="KW-1185">Reference proteome</keyword>
<dbReference type="Proteomes" id="UP000050640">
    <property type="component" value="Unplaced"/>
</dbReference>
<dbReference type="WBParaSite" id="EEL_0000188501-mRNA-1">
    <property type="protein sequence ID" value="EEL_0000188501-mRNA-1"/>
    <property type="gene ID" value="EEL_0000188501"/>
</dbReference>
<evidence type="ECO:0000313" key="1">
    <source>
        <dbReference type="Proteomes" id="UP000050640"/>
    </source>
</evidence>
<name>A0A0R3RK76_9BILA</name>
<evidence type="ECO:0000313" key="2">
    <source>
        <dbReference type="WBParaSite" id="EEL_0000188501-mRNA-1"/>
    </source>
</evidence>
<protein>
    <submittedName>
        <fullName evidence="2">Recep_L_domain domain-containing protein</fullName>
    </submittedName>
</protein>
<organism evidence="1 2">
    <name type="scientific">Elaeophora elaphi</name>
    <dbReference type="NCBI Taxonomy" id="1147741"/>
    <lineage>
        <taxon>Eukaryota</taxon>
        <taxon>Metazoa</taxon>
        <taxon>Ecdysozoa</taxon>
        <taxon>Nematoda</taxon>
        <taxon>Chromadorea</taxon>
        <taxon>Rhabditida</taxon>
        <taxon>Spirurina</taxon>
        <taxon>Spiruromorpha</taxon>
        <taxon>Filarioidea</taxon>
        <taxon>Onchocercidae</taxon>
        <taxon>Elaeophora</taxon>
    </lineage>
</organism>
<proteinExistence type="predicted"/>
<accession>A0A0R3RK76</accession>
<dbReference type="AlphaFoldDB" id="A0A0R3RK76"/>
<sequence>MHYLIRHIKLTLLPALLLLNDNIFKFNDCAFVSGTDSIVLKERKNINRIDGITIKIPLLELTLSSEQLDI</sequence>
<reference evidence="2" key="1">
    <citation type="submission" date="2017-02" db="UniProtKB">
        <authorList>
            <consortium name="WormBaseParasite"/>
        </authorList>
    </citation>
    <scope>IDENTIFICATION</scope>
</reference>